<feature type="transmembrane region" description="Helical" evidence="1">
    <location>
        <begin position="18"/>
        <end position="37"/>
    </location>
</feature>
<name>A0A8S5Q091_9CAUD</name>
<sequence length="58" mass="7127">MSNLNLLLRYIQRLKNSFYLFFLHCCTFFELLLLYLLERVQVVLHHSLRYVFAFVCSH</sequence>
<proteinExistence type="predicted"/>
<evidence type="ECO:0000313" key="2">
    <source>
        <dbReference type="EMBL" id="DAE11940.1"/>
    </source>
</evidence>
<reference evidence="2" key="1">
    <citation type="journal article" date="2021" name="Proc. Natl. Acad. Sci. U.S.A.">
        <title>A Catalog of Tens of Thousands of Viruses from Human Metagenomes Reveals Hidden Associations with Chronic Diseases.</title>
        <authorList>
            <person name="Tisza M.J."/>
            <person name="Buck C.B."/>
        </authorList>
    </citation>
    <scope>NUCLEOTIDE SEQUENCE</scope>
    <source>
        <strain evidence="2">CtBtT5</strain>
    </source>
</reference>
<accession>A0A8S5Q091</accession>
<keyword evidence="1" id="KW-0472">Membrane</keyword>
<protein>
    <submittedName>
        <fullName evidence="2">Uncharacterized protein</fullName>
    </submittedName>
</protein>
<organism evidence="2">
    <name type="scientific">Myoviridae sp. ctBtT5</name>
    <dbReference type="NCBI Taxonomy" id="2825048"/>
    <lineage>
        <taxon>Viruses</taxon>
        <taxon>Duplodnaviria</taxon>
        <taxon>Heunggongvirae</taxon>
        <taxon>Uroviricota</taxon>
        <taxon>Caudoviricetes</taxon>
    </lineage>
</organism>
<keyword evidence="1" id="KW-0812">Transmembrane</keyword>
<dbReference type="EMBL" id="BK015540">
    <property type="protein sequence ID" value="DAE11940.1"/>
    <property type="molecule type" value="Genomic_DNA"/>
</dbReference>
<keyword evidence="1" id="KW-1133">Transmembrane helix</keyword>
<evidence type="ECO:0000256" key="1">
    <source>
        <dbReference type="SAM" id="Phobius"/>
    </source>
</evidence>